<comment type="caution">
    <text evidence="2">The sequence shown here is derived from an EMBL/GenBank/DDBJ whole genome shotgun (WGS) entry which is preliminary data.</text>
</comment>
<protein>
    <submittedName>
        <fullName evidence="2">DUF4230 domain-containing protein</fullName>
    </submittedName>
</protein>
<keyword evidence="3" id="KW-1185">Reference proteome</keyword>
<dbReference type="EMBL" id="JAOTPL010000022">
    <property type="protein sequence ID" value="MCU7695308.1"/>
    <property type="molecule type" value="Genomic_DNA"/>
</dbReference>
<accession>A0AAE3LL65</accession>
<keyword evidence="1" id="KW-0812">Transmembrane</keyword>
<dbReference type="Proteomes" id="UP001209317">
    <property type="component" value="Unassembled WGS sequence"/>
</dbReference>
<dbReference type="InterPro" id="IPR025324">
    <property type="entry name" value="DUF4230"/>
</dbReference>
<evidence type="ECO:0000313" key="2">
    <source>
        <dbReference type="EMBL" id="MCU7695308.1"/>
    </source>
</evidence>
<gene>
    <name evidence="2" type="ORF">OD355_12335</name>
</gene>
<reference evidence="2" key="1">
    <citation type="submission" date="2022-10" db="EMBL/GenBank/DDBJ databases">
        <authorList>
            <person name="Kim H.S."/>
            <person name="Kim J.-S."/>
            <person name="Suh M.K."/>
            <person name="Eom M.K."/>
            <person name="Lee J.-S."/>
        </authorList>
    </citation>
    <scope>NUCLEOTIDE SEQUENCE</scope>
    <source>
        <strain evidence="2">LIP-5</strain>
    </source>
</reference>
<name>A0AAE3LL65_9BACT</name>
<keyword evidence="1" id="KW-0472">Membrane</keyword>
<dbReference type="RefSeq" id="WP_263038796.1">
    <property type="nucleotide sequence ID" value="NZ_JAOTPL010000022.1"/>
</dbReference>
<feature type="transmembrane region" description="Helical" evidence="1">
    <location>
        <begin position="12"/>
        <end position="31"/>
    </location>
</feature>
<proteinExistence type="predicted"/>
<evidence type="ECO:0000256" key="1">
    <source>
        <dbReference type="SAM" id="Phobius"/>
    </source>
</evidence>
<dbReference type="Pfam" id="PF14014">
    <property type="entry name" value="DUF4230"/>
    <property type="match status" value="1"/>
</dbReference>
<dbReference type="AlphaFoldDB" id="A0AAE3LL65"/>
<sequence length="213" mass="23932">MNQNSNRGTRTSLVVIFILAVMIAVLAFFLGRKSGSTTIENIATNATIIRQISELSTLEVQGNASIKSSNVANDGSITDNLKKLFMENTVNITVPYVAKYGVDLDKQEIKIEEQNKKVVISLPQPKLLSYEMRMDKVSSITNQGWLQAENNAYFSKVEQKLYTQSRSQMENNVTNINRSKTKIAAILAEYYRPTGYEAEVYFAGEKLQLKTDQ</sequence>
<evidence type="ECO:0000313" key="3">
    <source>
        <dbReference type="Proteomes" id="UP001209317"/>
    </source>
</evidence>
<keyword evidence="1" id="KW-1133">Transmembrane helix</keyword>
<organism evidence="2 3">
    <name type="scientific">Haoranjiania flava</name>
    <dbReference type="NCBI Taxonomy" id="1856322"/>
    <lineage>
        <taxon>Bacteria</taxon>
        <taxon>Pseudomonadati</taxon>
        <taxon>Bacteroidota</taxon>
        <taxon>Chitinophagia</taxon>
        <taxon>Chitinophagales</taxon>
        <taxon>Chitinophagaceae</taxon>
        <taxon>Haoranjiania</taxon>
    </lineage>
</organism>